<feature type="transmembrane region" description="Helical" evidence="6">
    <location>
        <begin position="69"/>
        <end position="87"/>
    </location>
</feature>
<evidence type="ECO:0000256" key="3">
    <source>
        <dbReference type="ARBA" id="ARBA00022692"/>
    </source>
</evidence>
<evidence type="ECO:0000256" key="4">
    <source>
        <dbReference type="ARBA" id="ARBA00022989"/>
    </source>
</evidence>
<comment type="caution">
    <text evidence="7">The sequence shown here is derived from an EMBL/GenBank/DDBJ whole genome shotgun (WGS) entry which is preliminary data.</text>
</comment>
<dbReference type="EMBL" id="JAZBJZ010000019">
    <property type="protein sequence ID" value="MEE3716462.1"/>
    <property type="molecule type" value="Genomic_DNA"/>
</dbReference>
<sequence>MDWQLFFLSFGTIFLSELGDKSQIATIGLSGNSDAPRYVFLGSSLALLLASLIGVLLGDSASQFLPTRLLKAIAAIIFAGMALRLLMGEPEADS</sequence>
<evidence type="ECO:0000256" key="1">
    <source>
        <dbReference type="ARBA" id="ARBA00004141"/>
    </source>
</evidence>
<comment type="caution">
    <text evidence="6">Lacks conserved residue(s) required for the propagation of feature annotation.</text>
</comment>
<dbReference type="InterPro" id="IPR001727">
    <property type="entry name" value="GDT1-like"/>
</dbReference>
<dbReference type="RefSeq" id="WP_330482891.1">
    <property type="nucleotide sequence ID" value="NZ_JAZBJZ010000019.1"/>
</dbReference>
<comment type="subcellular location">
    <subcellularLocation>
        <location evidence="1 6">Membrane</location>
        <topology evidence="1 6">Multi-pass membrane protein</topology>
    </subcellularLocation>
</comment>
<keyword evidence="5 6" id="KW-0472">Membrane</keyword>
<keyword evidence="4 6" id="KW-1133">Transmembrane helix</keyword>
<gene>
    <name evidence="7" type="ORF">V2H45_06870</name>
</gene>
<dbReference type="PANTHER" id="PTHR12608">
    <property type="entry name" value="TRANSMEMBRANE PROTEIN HTP-1 RELATED"/>
    <property type="match status" value="1"/>
</dbReference>
<dbReference type="PANTHER" id="PTHR12608:SF1">
    <property type="entry name" value="TRANSMEMBRANE PROTEIN 165"/>
    <property type="match status" value="1"/>
</dbReference>
<dbReference type="Proteomes" id="UP001333818">
    <property type="component" value="Unassembled WGS sequence"/>
</dbReference>
<evidence type="ECO:0000313" key="7">
    <source>
        <dbReference type="EMBL" id="MEE3716462.1"/>
    </source>
</evidence>
<evidence type="ECO:0000256" key="5">
    <source>
        <dbReference type="ARBA" id="ARBA00023136"/>
    </source>
</evidence>
<dbReference type="AlphaFoldDB" id="A0AAW9PUP7"/>
<keyword evidence="8" id="KW-1185">Reference proteome</keyword>
<name>A0AAW9PUP7_9CYAN</name>
<evidence type="ECO:0000256" key="2">
    <source>
        <dbReference type="ARBA" id="ARBA00009190"/>
    </source>
</evidence>
<protein>
    <recommendedName>
        <fullName evidence="6">GDT1 family protein</fullName>
    </recommendedName>
</protein>
<accession>A0AAW9PUP7</accession>
<evidence type="ECO:0000256" key="6">
    <source>
        <dbReference type="RuleBase" id="RU365102"/>
    </source>
</evidence>
<dbReference type="GO" id="GO:0016020">
    <property type="term" value="C:membrane"/>
    <property type="evidence" value="ECO:0007669"/>
    <property type="project" value="UniProtKB-SubCell"/>
</dbReference>
<keyword evidence="3 6" id="KW-0812">Transmembrane</keyword>
<organism evidence="7 8">
    <name type="scientific">Tumidithrix elongata BACA0141</name>
    <dbReference type="NCBI Taxonomy" id="2716417"/>
    <lineage>
        <taxon>Bacteria</taxon>
        <taxon>Bacillati</taxon>
        <taxon>Cyanobacteriota</taxon>
        <taxon>Cyanophyceae</taxon>
        <taxon>Pseudanabaenales</taxon>
        <taxon>Pseudanabaenaceae</taxon>
        <taxon>Tumidithrix</taxon>
        <taxon>Tumidithrix elongata</taxon>
    </lineage>
</organism>
<comment type="similarity">
    <text evidence="2 6">Belongs to the GDT1 family.</text>
</comment>
<reference evidence="7" key="1">
    <citation type="submission" date="2024-01" db="EMBL/GenBank/DDBJ databases">
        <title>Bank of Algae and Cyanobacteria of the Azores (BACA) strain genomes.</title>
        <authorList>
            <person name="Luz R."/>
            <person name="Cordeiro R."/>
            <person name="Fonseca A."/>
            <person name="Goncalves V."/>
        </authorList>
    </citation>
    <scope>NUCLEOTIDE SEQUENCE</scope>
    <source>
        <strain evidence="7">BACA0141</strain>
    </source>
</reference>
<feature type="transmembrane region" description="Helical" evidence="6">
    <location>
        <begin position="35"/>
        <end position="57"/>
    </location>
</feature>
<proteinExistence type="inferred from homology"/>
<evidence type="ECO:0000313" key="8">
    <source>
        <dbReference type="Proteomes" id="UP001333818"/>
    </source>
</evidence>
<dbReference type="Pfam" id="PF01169">
    <property type="entry name" value="GDT1"/>
    <property type="match status" value="1"/>
</dbReference>
<dbReference type="GO" id="GO:0046873">
    <property type="term" value="F:metal ion transmembrane transporter activity"/>
    <property type="evidence" value="ECO:0007669"/>
    <property type="project" value="InterPro"/>
</dbReference>